<protein>
    <submittedName>
        <fullName evidence="1">Uncharacterized protein</fullName>
    </submittedName>
</protein>
<evidence type="ECO:0000313" key="1">
    <source>
        <dbReference type="EMBL" id="OOL18467.1"/>
    </source>
</evidence>
<accession>A0A1S8GQI3</accession>
<evidence type="ECO:0000313" key="2">
    <source>
        <dbReference type="Proteomes" id="UP000200980"/>
    </source>
</evidence>
<dbReference type="Proteomes" id="UP000200980">
    <property type="component" value="Unassembled WGS sequence"/>
</dbReference>
<proteinExistence type="predicted"/>
<dbReference type="EMBL" id="JATM01000003">
    <property type="protein sequence ID" value="OOL18467.1"/>
    <property type="molecule type" value="Genomic_DNA"/>
</dbReference>
<reference evidence="1 2" key="1">
    <citation type="journal article" date="2016" name="PLoS ONE">
        <title>Whole-Genome Sequence Analysis of Bombella intestini LMG 28161T, a Novel Acetic Acid Bacterium Isolated from the Crop of a Red-Tailed Bumble Bee, Bombus lapidarius.</title>
        <authorList>
            <person name="Li L."/>
            <person name="Illeghems K."/>
            <person name="Van Kerrebroeck S."/>
            <person name="Borremans W."/>
            <person name="Cleenwerck I."/>
            <person name="Smagghe G."/>
            <person name="De Vuyst L."/>
            <person name="Vandamme P."/>
        </authorList>
    </citation>
    <scope>NUCLEOTIDE SEQUENCE [LARGE SCALE GENOMIC DNA]</scope>
    <source>
        <strain evidence="1 2">R-52487</strain>
    </source>
</reference>
<sequence length="79" mass="9029">MVVKEASCYFPILHVDEVHTGFKVMDGIIVPEKTGQPLSTLLTALRCVNKGLCGNKRRDYEMREVSLLIIWQAYFWPDG</sequence>
<name>A0A1S8GQI3_9PROT</name>
<organism evidence="1 2">
    <name type="scientific">Bombella intestini</name>
    <dbReference type="NCBI Taxonomy" id="1539051"/>
    <lineage>
        <taxon>Bacteria</taxon>
        <taxon>Pseudomonadati</taxon>
        <taxon>Pseudomonadota</taxon>
        <taxon>Alphaproteobacteria</taxon>
        <taxon>Acetobacterales</taxon>
        <taxon>Acetobacteraceae</taxon>
        <taxon>Bombella</taxon>
    </lineage>
</organism>
<gene>
    <name evidence="1" type="ORF">AL01_06700</name>
</gene>
<keyword evidence="2" id="KW-1185">Reference proteome</keyword>
<dbReference type="STRING" id="1539051.AL01_06700"/>
<dbReference type="AlphaFoldDB" id="A0A1S8GQI3"/>
<comment type="caution">
    <text evidence="1">The sequence shown here is derived from an EMBL/GenBank/DDBJ whole genome shotgun (WGS) entry which is preliminary data.</text>
</comment>